<protein>
    <submittedName>
        <fullName evidence="1">Uncharacterized protein</fullName>
    </submittedName>
</protein>
<dbReference type="AlphaFoldDB" id="A0A1Q9E9U8"/>
<accession>A0A1Q9E9U8</accession>
<reference evidence="1 2" key="1">
    <citation type="submission" date="2016-02" db="EMBL/GenBank/DDBJ databases">
        <title>Genome analysis of coral dinoflagellate symbionts highlights evolutionary adaptations to a symbiotic lifestyle.</title>
        <authorList>
            <person name="Aranda M."/>
            <person name="Li Y."/>
            <person name="Liew Y.J."/>
            <person name="Baumgarten S."/>
            <person name="Simakov O."/>
            <person name="Wilson M."/>
            <person name="Piel J."/>
            <person name="Ashoor H."/>
            <person name="Bougouffa S."/>
            <person name="Bajic V.B."/>
            <person name="Ryu T."/>
            <person name="Ravasi T."/>
            <person name="Bayer T."/>
            <person name="Micklem G."/>
            <person name="Kim H."/>
            <person name="Bhak J."/>
            <person name="Lajeunesse T.C."/>
            <person name="Voolstra C.R."/>
        </authorList>
    </citation>
    <scope>NUCLEOTIDE SEQUENCE [LARGE SCALE GENOMIC DNA]</scope>
    <source>
        <strain evidence="1 2">CCMP2467</strain>
    </source>
</reference>
<name>A0A1Q9E9U8_SYMMI</name>
<dbReference type="EMBL" id="LSRX01000216">
    <property type="protein sequence ID" value="OLQ04196.1"/>
    <property type="molecule type" value="Genomic_DNA"/>
</dbReference>
<dbReference type="Proteomes" id="UP000186817">
    <property type="component" value="Unassembled WGS sequence"/>
</dbReference>
<gene>
    <name evidence="1" type="ORF">AK812_SmicGene12738</name>
</gene>
<sequence length="243" mass="27113">MYDLRFQVKVSNSFTAAIACHKHHNLADRLVDVDLLEWFVGLDELGGASYEEMASFKATVLYPYDVALAIFYELYSMGMPLLLPHERLLPFFVFRGLHSAAEYHAVRAKPDGSGNYPGAGLGCPPFVPSMEPEKWFYAGSQWSWRTDFAKFPFILRFGSVAELLSFFTPEGADWWATSRGMRRFNQETLTQSAASWAYGVAAVLAGRGGAERAASLAPVGKDVILIELGIWRPRWCSKFGGGY</sequence>
<comment type="caution">
    <text evidence="1">The sequence shown here is derived from an EMBL/GenBank/DDBJ whole genome shotgun (WGS) entry which is preliminary data.</text>
</comment>
<proteinExistence type="predicted"/>
<evidence type="ECO:0000313" key="1">
    <source>
        <dbReference type="EMBL" id="OLQ04196.1"/>
    </source>
</evidence>
<keyword evidence="2" id="KW-1185">Reference proteome</keyword>
<organism evidence="1 2">
    <name type="scientific">Symbiodinium microadriaticum</name>
    <name type="common">Dinoflagellate</name>
    <name type="synonym">Zooxanthella microadriatica</name>
    <dbReference type="NCBI Taxonomy" id="2951"/>
    <lineage>
        <taxon>Eukaryota</taxon>
        <taxon>Sar</taxon>
        <taxon>Alveolata</taxon>
        <taxon>Dinophyceae</taxon>
        <taxon>Suessiales</taxon>
        <taxon>Symbiodiniaceae</taxon>
        <taxon>Symbiodinium</taxon>
    </lineage>
</organism>
<dbReference type="OrthoDB" id="419709at2759"/>
<dbReference type="PROSITE" id="PS51257">
    <property type="entry name" value="PROKAR_LIPOPROTEIN"/>
    <property type="match status" value="1"/>
</dbReference>
<evidence type="ECO:0000313" key="2">
    <source>
        <dbReference type="Proteomes" id="UP000186817"/>
    </source>
</evidence>